<dbReference type="EC" id="2.1.1.217" evidence="1"/>
<sequence length="235" mass="26420">MSLELKGRLKLIADKVPECGTVADIGTDHAYLPIYLIQQGRCKKAIASDVRIGPVQVADRNILKYKLCDVIETRMGSGLETIEKNEADAIIIAGMGGTLLTELLEADAEKVCGEAVLVLQPMNDLDVVRKWLYHHNFNIFDEELSAEGNKIYCVMAARFDGQNKGYENFQLHVGECLIKKQDPLLLSYCEMKVRQINRVLGQLEDMRDNDGLLNHYQSLKSDYLKLICQLDKGKS</sequence>
<dbReference type="GO" id="GO:0160105">
    <property type="term" value="F:tRNA (adenine(22)-N1)-methyltransferase activity"/>
    <property type="evidence" value="ECO:0007669"/>
    <property type="project" value="UniProtKB-EC"/>
</dbReference>
<dbReference type="SUPFAM" id="SSF53335">
    <property type="entry name" value="S-adenosyl-L-methionine-dependent methyltransferases"/>
    <property type="match status" value="1"/>
</dbReference>
<dbReference type="PATRIC" id="fig|1195236.3.peg.2545"/>
<dbReference type="GO" id="GO:0032259">
    <property type="term" value="P:methylation"/>
    <property type="evidence" value="ECO:0007669"/>
    <property type="project" value="UniProtKB-KW"/>
</dbReference>
<dbReference type="eggNOG" id="COG2384">
    <property type="taxonomic scope" value="Bacteria"/>
</dbReference>
<evidence type="ECO:0000313" key="1">
    <source>
        <dbReference type="EMBL" id="EMS71772.1"/>
    </source>
</evidence>
<comment type="caution">
    <text evidence="1">The sequence shown here is derived from an EMBL/GenBank/DDBJ whole genome shotgun (WGS) entry which is preliminary data.</text>
</comment>
<proteinExistence type="predicted"/>
<name>S0FJ80_RUMCE</name>
<dbReference type="EMBL" id="AORV01000033">
    <property type="protein sequence ID" value="EMS71772.1"/>
    <property type="molecule type" value="Genomic_DNA"/>
</dbReference>
<dbReference type="RefSeq" id="WP_004625753.1">
    <property type="nucleotide sequence ID" value="NZ_AORV01000033.1"/>
</dbReference>
<organism evidence="1 2">
    <name type="scientific">Ruminiclostridium cellobioparum subsp. termitidis CT1112</name>
    <dbReference type="NCBI Taxonomy" id="1195236"/>
    <lineage>
        <taxon>Bacteria</taxon>
        <taxon>Bacillati</taxon>
        <taxon>Bacillota</taxon>
        <taxon>Clostridia</taxon>
        <taxon>Eubacteriales</taxon>
        <taxon>Oscillospiraceae</taxon>
        <taxon>Ruminiclostridium</taxon>
    </lineage>
</organism>
<dbReference type="STRING" id="1195236.CTER_2239"/>
<dbReference type="PANTHER" id="PTHR38451">
    <property type="entry name" value="TRNA (ADENINE(22)-N(1))-METHYLTRANSFERASE"/>
    <property type="match status" value="1"/>
</dbReference>
<dbReference type="Pfam" id="PF12847">
    <property type="entry name" value="Methyltransf_18"/>
    <property type="match status" value="1"/>
</dbReference>
<dbReference type="Gene3D" id="3.40.50.150">
    <property type="entry name" value="Vaccinia Virus protein VP39"/>
    <property type="match status" value="1"/>
</dbReference>
<keyword evidence="1" id="KW-0489">Methyltransferase</keyword>
<dbReference type="AlphaFoldDB" id="S0FJ80"/>
<evidence type="ECO:0000313" key="2">
    <source>
        <dbReference type="Proteomes" id="UP000014155"/>
    </source>
</evidence>
<dbReference type="InterPro" id="IPR006901">
    <property type="entry name" value="TrmK"/>
</dbReference>
<keyword evidence="2" id="KW-1185">Reference proteome</keyword>
<accession>S0FJ80</accession>
<dbReference type="Proteomes" id="UP000014155">
    <property type="component" value="Unassembled WGS sequence"/>
</dbReference>
<dbReference type="InterPro" id="IPR029063">
    <property type="entry name" value="SAM-dependent_MTases_sf"/>
</dbReference>
<dbReference type="PIRSF" id="PIRSF018637">
    <property type="entry name" value="TrmK"/>
    <property type="match status" value="1"/>
</dbReference>
<gene>
    <name evidence="1" type="ORF">CTER_2239</name>
</gene>
<reference evidence="1 2" key="1">
    <citation type="journal article" date="2013" name="Genome Announc.">
        <title>Draft Genome Sequence of the Cellulolytic, Mesophilic, Anaerobic Bacterium Clostridium termitidis Strain CT1112 (DSM 5398).</title>
        <authorList>
            <person name="Lal S."/>
            <person name="Ramachandran U."/>
            <person name="Zhang X."/>
            <person name="Munir R."/>
            <person name="Sparling R."/>
            <person name="Levin D.B."/>
        </authorList>
    </citation>
    <scope>NUCLEOTIDE SEQUENCE [LARGE SCALE GENOMIC DNA]</scope>
    <source>
        <strain evidence="1 2">CT1112</strain>
    </source>
</reference>
<dbReference type="PANTHER" id="PTHR38451:SF1">
    <property type="entry name" value="TRNA (ADENINE(22)-N(1))-METHYLTRANSFERASE"/>
    <property type="match status" value="1"/>
</dbReference>
<keyword evidence="1" id="KW-0808">Transferase</keyword>
<protein>
    <submittedName>
        <fullName evidence="1">Putative SAM-dependent methyltransferase</fullName>
        <ecNumber evidence="1">2.1.1.217</ecNumber>
    </submittedName>
</protein>